<protein>
    <submittedName>
        <fullName evidence="1">RING/U-box superfamily protein</fullName>
    </submittedName>
</protein>
<accession>A0A5A7PB17</accession>
<evidence type="ECO:0000313" key="1">
    <source>
        <dbReference type="EMBL" id="GER29920.1"/>
    </source>
</evidence>
<proteinExistence type="predicted"/>
<sequence length="146" mass="15964">MNSPLIPSWGLTVLHSLRHSRKPVKGAGRVTKIEAGLWKESAVKGPGYTRCVNTWKSGVCDVGPSIWNLFSMACVMIWMAGNELCPVEHPKSAIRKGVVWVEESRLVSSFALSSTLCLGLCSDSNGRFSVTRTQVLGYWKQLAVGL</sequence>
<comment type="caution">
    <text evidence="1">The sequence shown here is derived from an EMBL/GenBank/DDBJ whole genome shotgun (WGS) entry which is preliminary data.</text>
</comment>
<keyword evidence="2" id="KW-1185">Reference proteome</keyword>
<reference evidence="2" key="1">
    <citation type="journal article" date="2019" name="Curr. Biol.">
        <title>Genome Sequence of Striga asiatica Provides Insight into the Evolution of Plant Parasitism.</title>
        <authorList>
            <person name="Yoshida S."/>
            <person name="Kim S."/>
            <person name="Wafula E.K."/>
            <person name="Tanskanen J."/>
            <person name="Kim Y.M."/>
            <person name="Honaas L."/>
            <person name="Yang Z."/>
            <person name="Spallek T."/>
            <person name="Conn C.E."/>
            <person name="Ichihashi Y."/>
            <person name="Cheong K."/>
            <person name="Cui S."/>
            <person name="Der J.P."/>
            <person name="Gundlach H."/>
            <person name="Jiao Y."/>
            <person name="Hori C."/>
            <person name="Ishida J.K."/>
            <person name="Kasahara H."/>
            <person name="Kiba T."/>
            <person name="Kim M.S."/>
            <person name="Koo N."/>
            <person name="Laohavisit A."/>
            <person name="Lee Y.H."/>
            <person name="Lumba S."/>
            <person name="McCourt P."/>
            <person name="Mortimer J.C."/>
            <person name="Mutuku J.M."/>
            <person name="Nomura T."/>
            <person name="Sasaki-Sekimoto Y."/>
            <person name="Seto Y."/>
            <person name="Wang Y."/>
            <person name="Wakatake T."/>
            <person name="Sakakibara H."/>
            <person name="Demura T."/>
            <person name="Yamaguchi S."/>
            <person name="Yoneyama K."/>
            <person name="Manabe R.I."/>
            <person name="Nelson D.C."/>
            <person name="Schulman A.H."/>
            <person name="Timko M.P."/>
            <person name="dePamphilis C.W."/>
            <person name="Choi D."/>
            <person name="Shirasu K."/>
        </authorList>
    </citation>
    <scope>NUCLEOTIDE SEQUENCE [LARGE SCALE GENOMIC DNA]</scope>
    <source>
        <strain evidence="2">cv. UVA1</strain>
    </source>
</reference>
<dbReference type="AlphaFoldDB" id="A0A5A7PB17"/>
<organism evidence="1 2">
    <name type="scientific">Striga asiatica</name>
    <name type="common">Asiatic witchweed</name>
    <name type="synonym">Buchnera asiatica</name>
    <dbReference type="NCBI Taxonomy" id="4170"/>
    <lineage>
        <taxon>Eukaryota</taxon>
        <taxon>Viridiplantae</taxon>
        <taxon>Streptophyta</taxon>
        <taxon>Embryophyta</taxon>
        <taxon>Tracheophyta</taxon>
        <taxon>Spermatophyta</taxon>
        <taxon>Magnoliopsida</taxon>
        <taxon>eudicotyledons</taxon>
        <taxon>Gunneridae</taxon>
        <taxon>Pentapetalae</taxon>
        <taxon>asterids</taxon>
        <taxon>lamiids</taxon>
        <taxon>Lamiales</taxon>
        <taxon>Orobanchaceae</taxon>
        <taxon>Buchnereae</taxon>
        <taxon>Striga</taxon>
    </lineage>
</organism>
<dbReference type="EMBL" id="BKCP01004294">
    <property type="protein sequence ID" value="GER29920.1"/>
    <property type="molecule type" value="Genomic_DNA"/>
</dbReference>
<gene>
    <name evidence="1" type="ORF">STAS_05821</name>
</gene>
<evidence type="ECO:0000313" key="2">
    <source>
        <dbReference type="Proteomes" id="UP000325081"/>
    </source>
</evidence>
<dbReference type="Proteomes" id="UP000325081">
    <property type="component" value="Unassembled WGS sequence"/>
</dbReference>
<name>A0A5A7PB17_STRAF</name>